<evidence type="ECO:0000313" key="3">
    <source>
        <dbReference type="Proteomes" id="UP000562984"/>
    </source>
</evidence>
<protein>
    <submittedName>
        <fullName evidence="2">Methionine synthase</fullName>
    </submittedName>
</protein>
<dbReference type="AlphaFoldDB" id="A0A849ABT5"/>
<feature type="region of interest" description="Disordered" evidence="1">
    <location>
        <begin position="1"/>
        <end position="44"/>
    </location>
</feature>
<proteinExistence type="predicted"/>
<organism evidence="2 3">
    <name type="scientific">Nakamurella aerolata</name>
    <dbReference type="NCBI Taxonomy" id="1656892"/>
    <lineage>
        <taxon>Bacteria</taxon>
        <taxon>Bacillati</taxon>
        <taxon>Actinomycetota</taxon>
        <taxon>Actinomycetes</taxon>
        <taxon>Nakamurellales</taxon>
        <taxon>Nakamurellaceae</taxon>
        <taxon>Nakamurella</taxon>
    </lineage>
</organism>
<comment type="caution">
    <text evidence="2">The sequence shown here is derived from an EMBL/GenBank/DDBJ whole genome shotgun (WGS) entry which is preliminary data.</text>
</comment>
<sequence length="392" mass="39737">MSDPFAPDPGLAAQLGLGPDLAPAPDRSGTPPTSGAAGDLGAGARWPTGATGLAPVRGTDIRAACAVIAGELTELPFVPALPDRGVGADPVGRDVALLVDLAAEVVPSGWRLTGRPGRDVQRARDLLAWDLDAAGDSFAGAPALVLGVRGPISLAASLELAGGERAITDPGAVRDLTESLADGVRTMLAELGRRLPGTQLCGYFDEPLLAACLSGQIPTASGFGTVRAVPAERLQAWLTTGLAALAVPAVTGIEIGPAWELARSAGATVVSCSWPEFIQQSAAVVDRWAGAVSEGAQLICQLDRPAAAAPSDRQSQQAAQPVDGSGSSFAATGTAVLRSWRHAADPEAAQRQLLLAAPPVQHSDALAPALAFARRLVEAVGDPPASWTDNSG</sequence>
<gene>
    <name evidence="2" type="ORF">HKD39_13010</name>
</gene>
<keyword evidence="3" id="KW-1185">Reference proteome</keyword>
<dbReference type="EMBL" id="JABEND010000007">
    <property type="protein sequence ID" value="NNG36611.1"/>
    <property type="molecule type" value="Genomic_DNA"/>
</dbReference>
<dbReference type="RefSeq" id="WP_171200303.1">
    <property type="nucleotide sequence ID" value="NZ_JABEND010000007.1"/>
</dbReference>
<evidence type="ECO:0000313" key="2">
    <source>
        <dbReference type="EMBL" id="NNG36611.1"/>
    </source>
</evidence>
<accession>A0A849ABT5</accession>
<name>A0A849ABT5_9ACTN</name>
<dbReference type="Proteomes" id="UP000562984">
    <property type="component" value="Unassembled WGS sequence"/>
</dbReference>
<evidence type="ECO:0000256" key="1">
    <source>
        <dbReference type="SAM" id="MobiDB-lite"/>
    </source>
</evidence>
<reference evidence="2 3" key="1">
    <citation type="submission" date="2020-05" db="EMBL/GenBank/DDBJ databases">
        <title>Nakamurella sp. DB0629 isolated from air conditioner.</title>
        <authorList>
            <person name="Kim D.H."/>
            <person name="Kim D.-U."/>
        </authorList>
    </citation>
    <scope>NUCLEOTIDE SEQUENCE [LARGE SCALE GENOMIC DNA]</scope>
    <source>
        <strain evidence="2 3">DB0629</strain>
    </source>
</reference>